<feature type="transmembrane region" description="Helical" evidence="6">
    <location>
        <begin position="431"/>
        <end position="462"/>
    </location>
</feature>
<feature type="transmembrane region" description="Helical" evidence="6">
    <location>
        <begin position="55"/>
        <end position="77"/>
    </location>
</feature>
<dbReference type="PANTHER" id="PTHR30250:SF11">
    <property type="entry name" value="O-ANTIGEN TRANSPORTER-RELATED"/>
    <property type="match status" value="1"/>
</dbReference>
<gene>
    <name evidence="7" type="ORF">GKZ27_06410</name>
</gene>
<comment type="subcellular location">
    <subcellularLocation>
        <location evidence="1">Cell membrane</location>
        <topology evidence="1">Multi-pass membrane protein</topology>
    </subcellularLocation>
</comment>
<comment type="caution">
    <text evidence="7">The sequence shown here is derived from an EMBL/GenBank/DDBJ whole genome shotgun (WGS) entry which is preliminary data.</text>
</comment>
<dbReference type="EMBL" id="WSRR01000013">
    <property type="protein sequence ID" value="MVX61083.1"/>
    <property type="molecule type" value="Genomic_DNA"/>
</dbReference>
<keyword evidence="5 6" id="KW-0472">Membrane</keyword>
<feature type="transmembrane region" description="Helical" evidence="6">
    <location>
        <begin position="364"/>
        <end position="385"/>
    </location>
</feature>
<sequence>MASANGNSKLAVFLKGSAILVASNMCLKAINFFLLPLYTAYLTPTMLGVSDSITTFTGFLLPLLTLGLDSAYSAFYFEKGDADRAKKVYTTLVVVFLLVGIAPLLLFPMAEPLSVLLFDTADYGPIVMVACASLSANLWYLPFALELRLRNNMFLFGLSNVVASLLMIGLNILFVSYLQLGPMALILSTLIVNIEQIIFLSVATHERPRRKYFSSPLLKSMLLFSLPLIPMVVMNWVLSLSDRYIILAFQGGAAVGLYGISARIANMANVVISAVQIAYTTFAFSSVGDEGIKRQYRMIFITESLILLFASFTLSVFGEEIVGLMASSAYAGAEKALRDLLFAQTLYAMTAVVSYGVLFKKKSAYLAVSVGCGALVNLALNFMMIPSYGIEGAAFATLVGYLVNFTITYVFSEKCYPCDYGLKKVALCAVALYVAAWAAAPMAVIVKILVMALGVLFVSVVFRKMIGKAAALVWRRARKK</sequence>
<dbReference type="GO" id="GO:0005886">
    <property type="term" value="C:plasma membrane"/>
    <property type="evidence" value="ECO:0007669"/>
    <property type="project" value="UniProtKB-SubCell"/>
</dbReference>
<feature type="transmembrane region" description="Helical" evidence="6">
    <location>
        <begin position="299"/>
        <end position="318"/>
    </location>
</feature>
<evidence type="ECO:0000313" key="8">
    <source>
        <dbReference type="Proteomes" id="UP000463388"/>
    </source>
</evidence>
<dbReference type="Proteomes" id="UP000463388">
    <property type="component" value="Unassembled WGS sequence"/>
</dbReference>
<feature type="transmembrane region" description="Helical" evidence="6">
    <location>
        <begin position="89"/>
        <end position="110"/>
    </location>
</feature>
<evidence type="ECO:0000256" key="3">
    <source>
        <dbReference type="ARBA" id="ARBA00022692"/>
    </source>
</evidence>
<keyword evidence="4 6" id="KW-1133">Transmembrane helix</keyword>
<evidence type="ECO:0000256" key="6">
    <source>
        <dbReference type="SAM" id="Phobius"/>
    </source>
</evidence>
<evidence type="ECO:0000313" key="7">
    <source>
        <dbReference type="EMBL" id="MVX61083.1"/>
    </source>
</evidence>
<feature type="transmembrane region" description="Helical" evidence="6">
    <location>
        <begin position="12"/>
        <end position="35"/>
    </location>
</feature>
<accession>A0A6N8JMB9</accession>
<keyword evidence="3 6" id="KW-0812">Transmembrane</keyword>
<feature type="transmembrane region" description="Helical" evidence="6">
    <location>
        <begin position="184"/>
        <end position="205"/>
    </location>
</feature>
<dbReference type="Pfam" id="PF13440">
    <property type="entry name" value="Polysacc_synt_3"/>
    <property type="match status" value="1"/>
</dbReference>
<evidence type="ECO:0000256" key="2">
    <source>
        <dbReference type="ARBA" id="ARBA00022475"/>
    </source>
</evidence>
<proteinExistence type="predicted"/>
<reference evidence="7 8" key="1">
    <citation type="submission" date="2019-12" db="EMBL/GenBank/DDBJ databases">
        <title>Microbes associate with the intestines of laboratory mice.</title>
        <authorList>
            <person name="Navarre W."/>
            <person name="Wong E."/>
        </authorList>
    </citation>
    <scope>NUCLEOTIDE SEQUENCE [LARGE SCALE GENOMIC DNA]</scope>
    <source>
        <strain evidence="7 8">NM66_B29</strain>
    </source>
</reference>
<dbReference type="AlphaFoldDB" id="A0A6N8JMB9"/>
<name>A0A6N8JMB9_9ACTN</name>
<dbReference type="RefSeq" id="WP_272897946.1">
    <property type="nucleotide sequence ID" value="NZ_WSRR01000013.1"/>
</dbReference>
<keyword evidence="2" id="KW-1003">Cell membrane</keyword>
<evidence type="ECO:0000256" key="5">
    <source>
        <dbReference type="ARBA" id="ARBA00023136"/>
    </source>
</evidence>
<feature type="transmembrane region" description="Helical" evidence="6">
    <location>
        <begin position="392"/>
        <end position="411"/>
    </location>
</feature>
<feature type="transmembrane region" description="Helical" evidence="6">
    <location>
        <begin position="217"/>
        <end position="238"/>
    </location>
</feature>
<dbReference type="PANTHER" id="PTHR30250">
    <property type="entry name" value="PST FAMILY PREDICTED COLANIC ACID TRANSPORTER"/>
    <property type="match status" value="1"/>
</dbReference>
<feature type="transmembrane region" description="Helical" evidence="6">
    <location>
        <begin position="122"/>
        <end position="141"/>
    </location>
</feature>
<dbReference type="InterPro" id="IPR050833">
    <property type="entry name" value="Poly_Biosynth_Transport"/>
</dbReference>
<feature type="transmembrane region" description="Helical" evidence="6">
    <location>
        <begin position="153"/>
        <end position="178"/>
    </location>
</feature>
<organism evidence="7 8">
    <name type="scientific">Adlercreutzia mucosicola</name>
    <dbReference type="NCBI Taxonomy" id="580026"/>
    <lineage>
        <taxon>Bacteria</taxon>
        <taxon>Bacillati</taxon>
        <taxon>Actinomycetota</taxon>
        <taxon>Coriobacteriia</taxon>
        <taxon>Eggerthellales</taxon>
        <taxon>Eggerthellaceae</taxon>
        <taxon>Adlercreutzia</taxon>
    </lineage>
</organism>
<protein>
    <submittedName>
        <fullName evidence="7">Oligosaccharide flippase family protein</fullName>
    </submittedName>
</protein>
<evidence type="ECO:0000256" key="4">
    <source>
        <dbReference type="ARBA" id="ARBA00022989"/>
    </source>
</evidence>
<feature type="transmembrane region" description="Helical" evidence="6">
    <location>
        <begin position="339"/>
        <end position="358"/>
    </location>
</feature>
<evidence type="ECO:0000256" key="1">
    <source>
        <dbReference type="ARBA" id="ARBA00004651"/>
    </source>
</evidence>
<keyword evidence="8" id="KW-1185">Reference proteome</keyword>